<dbReference type="PIR" id="T28191">
    <property type="entry name" value="T28191"/>
</dbReference>
<protein>
    <submittedName>
        <fullName evidence="1">Uncharacterized protein</fullName>
    </submittedName>
</protein>
<dbReference type="GeneID" id="1449837"/>
<reference evidence="1 2" key="1">
    <citation type="journal article" date="1999" name="J. Virol.">
        <title>The genome of Melanoplus sanguinipes entomopoxvirus.</title>
        <authorList>
            <person name="Afonso C.L."/>
            <person name="Tulman E.R."/>
            <person name="Lu Z."/>
            <person name="Oma E."/>
            <person name="Kutish G.F."/>
            <person name="Rock D.L."/>
        </authorList>
    </citation>
    <scope>NUCLEOTIDE SEQUENCE [LARGE SCALE GENOMIC DNA]</scope>
    <source>
        <strain evidence="1">Tucson</strain>
    </source>
</reference>
<sequence length="198" mass="22712">MSSYKVMSTNKPYKKKDDKIEKFKTLLGVISFVDESKNLIKFKIESNNDKKIHLTLYIQKAIVKVKLLITQNDVPIGIYQNIVDSNSKIIYVERNNTLPADFLPDDLLEDPENPKSITFENTSKIKNVHGNNYSQIEFYIAPMAPKRIEFDGPAYNTKNNENRPNVVVSESTSRYQFVGYNSVIVDQSIKIIIDSVIQ</sequence>
<dbReference type="KEGG" id="vg:1449837"/>
<dbReference type="RefSeq" id="NP_048101.1">
    <property type="nucleotide sequence ID" value="NC_001993.1"/>
</dbReference>
<gene>
    <name evidence="1" type="primary">MSV030</name>
</gene>
<dbReference type="EMBL" id="AF063866">
    <property type="protein sequence ID" value="AAC97842.1"/>
    <property type="molecule type" value="Genomic_DNA"/>
</dbReference>
<evidence type="ECO:0000313" key="1">
    <source>
        <dbReference type="EMBL" id="AAC97842.1"/>
    </source>
</evidence>
<accession>Q9YW62</accession>
<name>Q9YW62_MSEPV</name>
<keyword evidence="2" id="KW-1185">Reference proteome</keyword>
<organism evidence="1 2">
    <name type="scientific">Melanoplus sanguinipes entomopoxvirus</name>
    <name type="common">MsEPV</name>
    <dbReference type="NCBI Taxonomy" id="83191"/>
    <lineage>
        <taxon>Viruses</taxon>
        <taxon>Varidnaviria</taxon>
        <taxon>Bamfordvirae</taxon>
        <taxon>Nucleocytoviricota</taxon>
        <taxon>Pokkesviricetes</taxon>
        <taxon>Chitovirales</taxon>
        <taxon>Poxviridae</taxon>
        <taxon>Entomopoxvirinae</taxon>
        <taxon>Deltaentomopoxvirus</taxon>
        <taxon>Deltaentomopoxvirus msanguinipes</taxon>
    </lineage>
</organism>
<proteinExistence type="predicted"/>
<dbReference type="Proteomes" id="UP000172353">
    <property type="component" value="Segment"/>
</dbReference>
<evidence type="ECO:0000313" key="2">
    <source>
        <dbReference type="Proteomes" id="UP000172353"/>
    </source>
</evidence>
<organismHost>
    <name type="scientific">Melanoplus sanguinipes</name>
    <name type="common">Migratory grasshopper</name>
    <dbReference type="NCBI Taxonomy" id="65742"/>
</organismHost>